<keyword evidence="3" id="KW-1185">Reference proteome</keyword>
<dbReference type="EMBL" id="BAABGA010000018">
    <property type="protein sequence ID" value="GAA4450083.1"/>
    <property type="molecule type" value="Genomic_DNA"/>
</dbReference>
<feature type="region of interest" description="Disordered" evidence="1">
    <location>
        <begin position="1"/>
        <end position="30"/>
    </location>
</feature>
<accession>A0ABP8MIM5</accession>
<protein>
    <submittedName>
        <fullName evidence="2">Uncharacterized protein</fullName>
    </submittedName>
</protein>
<comment type="caution">
    <text evidence="2">The sequence shown here is derived from an EMBL/GenBank/DDBJ whole genome shotgun (WGS) entry which is preliminary data.</text>
</comment>
<evidence type="ECO:0000313" key="2">
    <source>
        <dbReference type="EMBL" id="GAA4450083.1"/>
    </source>
</evidence>
<organism evidence="2 3">
    <name type="scientific">Novipirellula rosea</name>
    <dbReference type="NCBI Taxonomy" id="1031540"/>
    <lineage>
        <taxon>Bacteria</taxon>
        <taxon>Pseudomonadati</taxon>
        <taxon>Planctomycetota</taxon>
        <taxon>Planctomycetia</taxon>
        <taxon>Pirellulales</taxon>
        <taxon>Pirellulaceae</taxon>
        <taxon>Novipirellula</taxon>
    </lineage>
</organism>
<dbReference type="Proteomes" id="UP001500840">
    <property type="component" value="Unassembled WGS sequence"/>
</dbReference>
<sequence length="99" mass="11031">MPDSKEIREPNGSSDGRGTAGRGDNEKDRNDNEAALIFRLLDVSITENSCFEFPCEATGDAQRLTNQAAVVVMMSRTVLMVIRYIRFRGRFVIVMMAAV</sequence>
<name>A0ABP8MIM5_9BACT</name>
<evidence type="ECO:0000256" key="1">
    <source>
        <dbReference type="SAM" id="MobiDB-lite"/>
    </source>
</evidence>
<gene>
    <name evidence="2" type="ORF">GCM10023156_15710</name>
</gene>
<reference evidence="3" key="1">
    <citation type="journal article" date="2019" name="Int. J. Syst. Evol. Microbiol.">
        <title>The Global Catalogue of Microorganisms (GCM) 10K type strain sequencing project: providing services to taxonomists for standard genome sequencing and annotation.</title>
        <authorList>
            <consortium name="The Broad Institute Genomics Platform"/>
            <consortium name="The Broad Institute Genome Sequencing Center for Infectious Disease"/>
            <person name="Wu L."/>
            <person name="Ma J."/>
        </authorList>
    </citation>
    <scope>NUCLEOTIDE SEQUENCE [LARGE SCALE GENOMIC DNA]</scope>
    <source>
        <strain evidence="3">JCM 17759</strain>
    </source>
</reference>
<proteinExistence type="predicted"/>
<evidence type="ECO:0000313" key="3">
    <source>
        <dbReference type="Proteomes" id="UP001500840"/>
    </source>
</evidence>